<keyword evidence="2" id="KW-1185">Reference proteome</keyword>
<gene>
    <name evidence="1" type="ORF">PR048_004021</name>
</gene>
<proteinExistence type="predicted"/>
<dbReference type="EMBL" id="JARBHB010000002">
    <property type="protein sequence ID" value="KAJ8891493.1"/>
    <property type="molecule type" value="Genomic_DNA"/>
</dbReference>
<accession>A0ABQ9I4A2</accession>
<comment type="caution">
    <text evidence="1">The sequence shown here is derived from an EMBL/GenBank/DDBJ whole genome shotgun (WGS) entry which is preliminary data.</text>
</comment>
<protein>
    <submittedName>
        <fullName evidence="1">Uncharacterized protein</fullName>
    </submittedName>
</protein>
<sequence>MQSLRAACGVKTRWLEHLNCAWAAESCDAVATREGAAALYERLLANKEVAASGAGAAGLPAAPQPLDYEGDAPPSPEELEHVVTALLSAQLELARGFCAEAAFSLVLRQRLLVLHRLFHAVAAKYHDKDEVRPPSSSPGHFQCLSLSVQC</sequence>
<name>A0ABQ9I4A2_9NEOP</name>
<organism evidence="1 2">
    <name type="scientific">Dryococelus australis</name>
    <dbReference type="NCBI Taxonomy" id="614101"/>
    <lineage>
        <taxon>Eukaryota</taxon>
        <taxon>Metazoa</taxon>
        <taxon>Ecdysozoa</taxon>
        <taxon>Arthropoda</taxon>
        <taxon>Hexapoda</taxon>
        <taxon>Insecta</taxon>
        <taxon>Pterygota</taxon>
        <taxon>Neoptera</taxon>
        <taxon>Polyneoptera</taxon>
        <taxon>Phasmatodea</taxon>
        <taxon>Verophasmatodea</taxon>
        <taxon>Anareolatae</taxon>
        <taxon>Phasmatidae</taxon>
        <taxon>Eurycanthinae</taxon>
        <taxon>Dryococelus</taxon>
    </lineage>
</organism>
<reference evidence="1 2" key="1">
    <citation type="submission" date="2023-02" db="EMBL/GenBank/DDBJ databases">
        <title>LHISI_Scaffold_Assembly.</title>
        <authorList>
            <person name="Stuart O.P."/>
            <person name="Cleave R."/>
            <person name="Magrath M.J.L."/>
            <person name="Mikheyev A.S."/>
        </authorList>
    </citation>
    <scope>NUCLEOTIDE SEQUENCE [LARGE SCALE GENOMIC DNA]</scope>
    <source>
        <strain evidence="1">Daus_M_001</strain>
        <tissue evidence="1">Leg muscle</tissue>
    </source>
</reference>
<evidence type="ECO:0000313" key="2">
    <source>
        <dbReference type="Proteomes" id="UP001159363"/>
    </source>
</evidence>
<evidence type="ECO:0000313" key="1">
    <source>
        <dbReference type="EMBL" id="KAJ8891493.1"/>
    </source>
</evidence>
<dbReference type="Proteomes" id="UP001159363">
    <property type="component" value="Chromosome 2"/>
</dbReference>